<evidence type="ECO:0000313" key="9">
    <source>
        <dbReference type="EMBL" id="PWZ16336.1"/>
    </source>
</evidence>
<feature type="compositionally biased region" description="Low complexity" evidence="7">
    <location>
        <begin position="160"/>
        <end position="176"/>
    </location>
</feature>
<feature type="compositionally biased region" description="Basic residues" evidence="7">
    <location>
        <begin position="315"/>
        <end position="324"/>
    </location>
</feature>
<dbReference type="PANTHER" id="PTHR33057:SF66">
    <property type="entry name" value="TRANSCRIPTION REPRESSOR"/>
    <property type="match status" value="1"/>
</dbReference>
<dbReference type="GO" id="GO:0045892">
    <property type="term" value="P:negative regulation of DNA-templated transcription"/>
    <property type="evidence" value="ECO:0007669"/>
    <property type="project" value="UniProtKB-UniRule"/>
</dbReference>
<comment type="caution">
    <text evidence="9">The sequence shown here is derived from an EMBL/GenBank/DDBJ whole genome shotgun (WGS) entry which is preliminary data.</text>
</comment>
<gene>
    <name evidence="9" type="primary">OFP2_0</name>
    <name evidence="9" type="ORF">Zm00014a_041315</name>
</gene>
<feature type="region of interest" description="Disordered" evidence="7">
    <location>
        <begin position="160"/>
        <end position="215"/>
    </location>
</feature>
<comment type="function">
    <text evidence="6">Transcriptional repressor that regulates multiple aspects of plant growth and development.</text>
</comment>
<feature type="compositionally biased region" description="Low complexity" evidence="7">
    <location>
        <begin position="57"/>
        <end position="72"/>
    </location>
</feature>
<feature type="domain" description="OVATE" evidence="8">
    <location>
        <begin position="227"/>
        <end position="287"/>
    </location>
</feature>
<dbReference type="InterPro" id="IPR038933">
    <property type="entry name" value="Ovate"/>
</dbReference>
<dbReference type="PROSITE" id="PS51754">
    <property type="entry name" value="OVATE"/>
    <property type="match status" value="1"/>
</dbReference>
<dbReference type="NCBIfam" id="TIGR01568">
    <property type="entry name" value="A_thal_3678"/>
    <property type="match status" value="1"/>
</dbReference>
<dbReference type="InterPro" id="IPR006458">
    <property type="entry name" value="Ovate_C"/>
</dbReference>
<name>A0A3L6E616_MAIZE</name>
<feature type="region of interest" description="Disordered" evidence="7">
    <location>
        <begin position="296"/>
        <end position="324"/>
    </location>
</feature>
<dbReference type="GO" id="GO:0005634">
    <property type="term" value="C:nucleus"/>
    <property type="evidence" value="ECO:0007669"/>
    <property type="project" value="UniProtKB-SubCell"/>
</dbReference>
<proteinExistence type="predicted"/>
<feature type="region of interest" description="Disordered" evidence="7">
    <location>
        <begin position="1"/>
        <end position="34"/>
    </location>
</feature>
<feature type="region of interest" description="Disordered" evidence="7">
    <location>
        <begin position="49"/>
        <end position="144"/>
    </location>
</feature>
<feature type="compositionally biased region" description="Low complexity" evidence="7">
    <location>
        <begin position="97"/>
        <end position="114"/>
    </location>
</feature>
<organism evidence="9">
    <name type="scientific">Zea mays</name>
    <name type="common">Maize</name>
    <dbReference type="NCBI Taxonomy" id="4577"/>
    <lineage>
        <taxon>Eukaryota</taxon>
        <taxon>Viridiplantae</taxon>
        <taxon>Streptophyta</taxon>
        <taxon>Embryophyta</taxon>
        <taxon>Tracheophyta</taxon>
        <taxon>Spermatophyta</taxon>
        <taxon>Magnoliopsida</taxon>
        <taxon>Liliopsida</taxon>
        <taxon>Poales</taxon>
        <taxon>Poaceae</taxon>
        <taxon>PACMAD clade</taxon>
        <taxon>Panicoideae</taxon>
        <taxon>Andropogonodae</taxon>
        <taxon>Andropogoneae</taxon>
        <taxon>Tripsacinae</taxon>
        <taxon>Zea</taxon>
    </lineage>
</organism>
<feature type="compositionally biased region" description="Basic residues" evidence="7">
    <location>
        <begin position="177"/>
        <end position="187"/>
    </location>
</feature>
<keyword evidence="3 6" id="KW-0805">Transcription regulation</keyword>
<evidence type="ECO:0000259" key="8">
    <source>
        <dbReference type="PROSITE" id="PS51754"/>
    </source>
</evidence>
<dbReference type="Proteomes" id="UP000251960">
    <property type="component" value="Chromosome 6"/>
</dbReference>
<dbReference type="AlphaFoldDB" id="A0A3L6E616"/>
<accession>A0A3L6E616</accession>
<evidence type="ECO:0000256" key="4">
    <source>
        <dbReference type="ARBA" id="ARBA00023163"/>
    </source>
</evidence>
<dbReference type="EMBL" id="NCVQ01000007">
    <property type="protein sequence ID" value="PWZ16336.1"/>
    <property type="molecule type" value="Genomic_DNA"/>
</dbReference>
<evidence type="ECO:0000256" key="6">
    <source>
        <dbReference type="RuleBase" id="RU367028"/>
    </source>
</evidence>
<dbReference type="Pfam" id="PF04844">
    <property type="entry name" value="Ovate"/>
    <property type="match status" value="1"/>
</dbReference>
<evidence type="ECO:0000256" key="2">
    <source>
        <dbReference type="ARBA" id="ARBA00022491"/>
    </source>
</evidence>
<evidence type="ECO:0000256" key="1">
    <source>
        <dbReference type="ARBA" id="ARBA00004123"/>
    </source>
</evidence>
<evidence type="ECO:0000256" key="5">
    <source>
        <dbReference type="ARBA" id="ARBA00023242"/>
    </source>
</evidence>
<dbReference type="PANTHER" id="PTHR33057">
    <property type="entry name" value="TRANSCRIPTION REPRESSOR OFP7-RELATED"/>
    <property type="match status" value="1"/>
</dbReference>
<keyword evidence="2 6" id="KW-0678">Repressor</keyword>
<protein>
    <recommendedName>
        <fullName evidence="6">Transcription repressor</fullName>
    </recommendedName>
    <alternativeName>
        <fullName evidence="6">Ovate family protein</fullName>
    </alternativeName>
</protein>
<comment type="subcellular location">
    <subcellularLocation>
        <location evidence="1 6">Nucleus</location>
    </subcellularLocation>
</comment>
<keyword evidence="5 6" id="KW-0539">Nucleus</keyword>
<dbReference type="ExpressionAtlas" id="A0A3L6E616">
    <property type="expression patterns" value="baseline and differential"/>
</dbReference>
<sequence>MRWGIGKQHAAPSARCEEDDGAHRGSKAKAKGRALSFSPLSWLAKLAAKEKPAGASAKRAPAPKKNTAAAAPPAFPPCLPKRASPSPAAVTTPGPCPSSSSPPRRSAADAVPRRLSVGDDDNADSAAVRRHARRHLSVGGDRELPPLGRLIPFSLLAGSRPAAPSDADAHAAGAARAARRHTRRRRLSVTGGRRPSFSGRTMPPPRVRVRSPRRAAAAAPVLEGLAVVRRTRDPQRAFRESMVEMIASGEGPAAPEELERLLACYLSLNADEHHDCIVKVFRQVWFEYLSLLPRPEARGRRRPPTGRHGAADHHPTRRHCQRVP</sequence>
<evidence type="ECO:0000256" key="7">
    <source>
        <dbReference type="SAM" id="MobiDB-lite"/>
    </source>
</evidence>
<evidence type="ECO:0000256" key="3">
    <source>
        <dbReference type="ARBA" id="ARBA00023015"/>
    </source>
</evidence>
<keyword evidence="4 6" id="KW-0804">Transcription</keyword>
<reference evidence="9" key="1">
    <citation type="journal article" date="2018" name="Nat. Genet.">
        <title>Extensive intraspecific gene order and gene structural variations between Mo17 and other maize genomes.</title>
        <authorList>
            <person name="Sun S."/>
            <person name="Zhou Y."/>
            <person name="Chen J."/>
            <person name="Shi J."/>
            <person name="Zhao H."/>
            <person name="Zhao H."/>
            <person name="Song W."/>
            <person name="Zhang M."/>
            <person name="Cui Y."/>
            <person name="Dong X."/>
            <person name="Liu H."/>
            <person name="Ma X."/>
            <person name="Jiao Y."/>
            <person name="Wang B."/>
            <person name="Wei X."/>
            <person name="Stein J.C."/>
            <person name="Glaubitz J.C."/>
            <person name="Lu F."/>
            <person name="Yu G."/>
            <person name="Liang C."/>
            <person name="Fengler K."/>
            <person name="Li B."/>
            <person name="Rafalski A."/>
            <person name="Schnable P.S."/>
            <person name="Ware D.H."/>
            <person name="Buckler E.S."/>
            <person name="Lai J."/>
        </authorList>
    </citation>
    <scope>NUCLEOTIDE SEQUENCE [LARGE SCALE GENOMIC DNA]</scope>
    <source>
        <tissue evidence="9">Seedling</tissue>
    </source>
</reference>